<reference evidence="2" key="1">
    <citation type="journal article" date="2007" name="PLoS ONE">
        <title>The first genome sequence of an elite grapevine cultivar (Pinot noir Vitis vinifera L.): coping with a highly heterozygous genome.</title>
        <authorList>
            <person name="Velasco R."/>
            <person name="Zharkikh A."/>
            <person name="Troggio M."/>
            <person name="Cartwright D.A."/>
            <person name="Cestaro A."/>
            <person name="Pruss D."/>
            <person name="Pindo M."/>
            <person name="FitzGerald L.M."/>
            <person name="Vezzulli S."/>
            <person name="Reid J."/>
            <person name="Malacarne G."/>
            <person name="Iliev D."/>
            <person name="Coppola G."/>
            <person name="Wardell B."/>
            <person name="Micheletti D."/>
            <person name="Macalma T."/>
            <person name="Facci M."/>
            <person name="Mitchell J.T."/>
            <person name="Perazzolli M."/>
            <person name="Eldredge G."/>
            <person name="Gatto P."/>
            <person name="Oyzerski R."/>
            <person name="Moretto M."/>
            <person name="Gutin N."/>
            <person name="Stefanini M."/>
            <person name="Chen Y."/>
            <person name="Segala C."/>
            <person name="Davenport C."/>
            <person name="Dematte L."/>
            <person name="Mraz A."/>
            <person name="Battilana J."/>
            <person name="Stormo K."/>
            <person name="Costa F."/>
            <person name="Tao Q."/>
            <person name="Si-Ammour A."/>
            <person name="Harkins T."/>
            <person name="Lackey A."/>
            <person name="Perbost C."/>
            <person name="Taillon B."/>
            <person name="Stella A."/>
            <person name="Solovyev V."/>
            <person name="Fawcett J.A."/>
            <person name="Sterck L."/>
            <person name="Vandepoele K."/>
            <person name="Grando S.M."/>
            <person name="Toppo S."/>
            <person name="Moser C."/>
            <person name="Lanchbury J."/>
            <person name="Bogden R."/>
            <person name="Skolnick M."/>
            <person name="Sgaramella V."/>
            <person name="Bhatnagar S.K."/>
            <person name="Fontana P."/>
            <person name="Gutin A."/>
            <person name="Van de Peer Y."/>
            <person name="Salamini F."/>
            <person name="Viola R."/>
        </authorList>
    </citation>
    <scope>NUCLEOTIDE SEQUENCE</scope>
</reference>
<feature type="compositionally biased region" description="Basic and acidic residues" evidence="1">
    <location>
        <begin position="83"/>
        <end position="92"/>
    </location>
</feature>
<proteinExistence type="predicted"/>
<organism evidence="2">
    <name type="scientific">Vitis vinifera</name>
    <name type="common">Grape</name>
    <dbReference type="NCBI Taxonomy" id="29760"/>
    <lineage>
        <taxon>Eukaryota</taxon>
        <taxon>Viridiplantae</taxon>
        <taxon>Streptophyta</taxon>
        <taxon>Embryophyta</taxon>
        <taxon>Tracheophyta</taxon>
        <taxon>Spermatophyta</taxon>
        <taxon>Magnoliopsida</taxon>
        <taxon>eudicotyledons</taxon>
        <taxon>Gunneridae</taxon>
        <taxon>Pentapetalae</taxon>
        <taxon>rosids</taxon>
        <taxon>Vitales</taxon>
        <taxon>Vitaceae</taxon>
        <taxon>Viteae</taxon>
        <taxon>Vitis</taxon>
    </lineage>
</organism>
<dbReference type="AlphaFoldDB" id="A5C3K9"/>
<name>A5C3K9_VITVI</name>
<protein>
    <submittedName>
        <fullName evidence="2">Uncharacterized protein</fullName>
    </submittedName>
</protein>
<evidence type="ECO:0000256" key="1">
    <source>
        <dbReference type="SAM" id="MobiDB-lite"/>
    </source>
</evidence>
<accession>A5C3K9</accession>
<evidence type="ECO:0000313" key="2">
    <source>
        <dbReference type="EMBL" id="CAN66322.1"/>
    </source>
</evidence>
<gene>
    <name evidence="2" type="ORF">VITISV_007383</name>
</gene>
<sequence length="101" mass="11299">MTLRFPLRLWCRLVGVQKSETGVLFRELFNYGRSYGGGFLRSVAEEVNGLEPLRHRGRSGKLGLRVLGAVPRLLMGSLSPQTRGDKNGTDHQVEEEEEDNG</sequence>
<dbReference type="EMBL" id="AM480970">
    <property type="protein sequence ID" value="CAN66322.1"/>
    <property type="molecule type" value="Genomic_DNA"/>
</dbReference>
<feature type="region of interest" description="Disordered" evidence="1">
    <location>
        <begin position="75"/>
        <end position="101"/>
    </location>
</feature>